<proteinExistence type="predicted"/>
<dbReference type="GO" id="GO:0022904">
    <property type="term" value="P:respiratory electron transport chain"/>
    <property type="evidence" value="ECO:0007669"/>
    <property type="project" value="TreeGrafter"/>
</dbReference>
<feature type="transmembrane region" description="Helical" evidence="1">
    <location>
        <begin position="60"/>
        <end position="81"/>
    </location>
</feature>
<keyword evidence="1" id="KW-0812">Transmembrane</keyword>
<dbReference type="Gene3D" id="1.20.210.10">
    <property type="entry name" value="Cytochrome c oxidase-like, subunit I domain"/>
    <property type="match status" value="1"/>
</dbReference>
<dbReference type="GO" id="GO:0015990">
    <property type="term" value="P:electron transport coupled proton transport"/>
    <property type="evidence" value="ECO:0007669"/>
    <property type="project" value="TreeGrafter"/>
</dbReference>
<feature type="transmembrane region" description="Helical" evidence="1">
    <location>
        <begin position="437"/>
        <end position="459"/>
    </location>
</feature>
<feature type="transmembrane region" description="Helical" evidence="1">
    <location>
        <begin position="20"/>
        <end position="40"/>
    </location>
</feature>
<feature type="transmembrane region" description="Helical" evidence="1">
    <location>
        <begin position="348"/>
        <end position="368"/>
    </location>
</feature>
<feature type="transmembrane region" description="Helical" evidence="1">
    <location>
        <begin position="242"/>
        <end position="262"/>
    </location>
</feature>
<dbReference type="AlphaFoldDB" id="B3DWW2"/>
<dbReference type="HOGENOM" id="CLU_021582_1_0_0"/>
<keyword evidence="1" id="KW-1133">Transmembrane helix</keyword>
<feature type="transmembrane region" description="Helical" evidence="1">
    <location>
        <begin position="388"/>
        <end position="412"/>
    </location>
</feature>
<dbReference type="GO" id="GO:0004129">
    <property type="term" value="F:cytochrome-c oxidase activity"/>
    <property type="evidence" value="ECO:0007669"/>
    <property type="project" value="InterPro"/>
</dbReference>
<dbReference type="InterPro" id="IPR000883">
    <property type="entry name" value="Cyt_C_Oxase_1"/>
</dbReference>
<dbReference type="EMBL" id="CP000975">
    <property type="protein sequence ID" value="ACD82102.1"/>
    <property type="molecule type" value="Genomic_DNA"/>
</dbReference>
<protein>
    <submittedName>
        <fullName evidence="2">Nitric-oxide reductase subunit B</fullName>
    </submittedName>
</protein>
<dbReference type="InterPro" id="IPR036927">
    <property type="entry name" value="Cyt_c_oxase-like_su1_sf"/>
</dbReference>
<feature type="transmembrane region" description="Helical" evidence="1">
    <location>
        <begin position="93"/>
        <end position="118"/>
    </location>
</feature>
<evidence type="ECO:0000256" key="1">
    <source>
        <dbReference type="SAM" id="Phobius"/>
    </source>
</evidence>
<name>B3DWW2_METI4</name>
<keyword evidence="1" id="KW-0472">Membrane</keyword>
<evidence type="ECO:0000313" key="3">
    <source>
        <dbReference type="Proteomes" id="UP000009149"/>
    </source>
</evidence>
<feature type="transmembrane region" description="Helical" evidence="1">
    <location>
        <begin position="268"/>
        <end position="295"/>
    </location>
</feature>
<dbReference type="SUPFAM" id="SSF81442">
    <property type="entry name" value="Cytochrome c oxidase subunit I-like"/>
    <property type="match status" value="1"/>
</dbReference>
<reference evidence="2 3" key="1">
    <citation type="journal article" date="2008" name="Biol. Direct">
        <title>Complete genome sequence of the extremely acidophilic methanotroph isolate V4, Methylacidiphilum infernorum, a representative of the bacterial phylum Verrucomicrobia.</title>
        <authorList>
            <person name="Hou S."/>
            <person name="Makarova K.S."/>
            <person name="Saw J.H."/>
            <person name="Senin P."/>
            <person name="Ly B.V."/>
            <person name="Zhou Z."/>
            <person name="Ren Y."/>
            <person name="Wang J."/>
            <person name="Galperin M.Y."/>
            <person name="Omelchenko M.V."/>
            <person name="Wolf Y.I."/>
            <person name="Yutin N."/>
            <person name="Koonin E.V."/>
            <person name="Stott M.B."/>
            <person name="Mountain B.W."/>
            <person name="Crowe M.A."/>
            <person name="Smirnova A.V."/>
            <person name="Dunfield P.F."/>
            <person name="Feng L."/>
            <person name="Wang L."/>
            <person name="Alam M."/>
        </authorList>
    </citation>
    <scope>NUCLEOTIDE SEQUENCE [LARGE SCALE GENOMIC DNA]</scope>
    <source>
        <strain evidence="3">Isolate V4</strain>
    </source>
</reference>
<dbReference type="Pfam" id="PF00115">
    <property type="entry name" value="COX1"/>
    <property type="match status" value="1"/>
</dbReference>
<dbReference type="PANTHER" id="PTHR10422:SF43">
    <property type="entry name" value="NITRIC OXIDE REDUCTASE SUBUNIT B"/>
    <property type="match status" value="1"/>
</dbReference>
<feature type="transmembrane region" description="Helical" evidence="1">
    <location>
        <begin position="212"/>
        <end position="230"/>
    </location>
</feature>
<dbReference type="Proteomes" id="UP000009149">
    <property type="component" value="Chromosome"/>
</dbReference>
<gene>
    <name evidence="2" type="primary">norB</name>
    <name evidence="2" type="ordered locus">Minf_0042</name>
</gene>
<evidence type="ECO:0000313" key="2">
    <source>
        <dbReference type="EMBL" id="ACD82102.1"/>
    </source>
</evidence>
<dbReference type="KEGG" id="min:Minf_0042"/>
<dbReference type="GO" id="GO:0020037">
    <property type="term" value="F:heme binding"/>
    <property type="evidence" value="ECO:0007669"/>
    <property type="project" value="InterPro"/>
</dbReference>
<dbReference type="PANTHER" id="PTHR10422">
    <property type="entry name" value="CYTOCHROME C OXIDASE SUBUNIT 1"/>
    <property type="match status" value="1"/>
</dbReference>
<feature type="transmembrane region" description="Helical" evidence="1">
    <location>
        <begin position="170"/>
        <end position="192"/>
    </location>
</feature>
<accession>B3DWW2</accession>
<feature type="transmembrane region" description="Helical" evidence="1">
    <location>
        <begin position="138"/>
        <end position="158"/>
    </location>
</feature>
<dbReference type="STRING" id="481448.Minf_0042"/>
<dbReference type="GO" id="GO:0009060">
    <property type="term" value="P:aerobic respiration"/>
    <property type="evidence" value="ECO:0007669"/>
    <property type="project" value="InterPro"/>
</dbReference>
<feature type="transmembrane region" description="Helical" evidence="1">
    <location>
        <begin position="307"/>
        <end position="328"/>
    </location>
</feature>
<dbReference type="GO" id="GO:0016020">
    <property type="term" value="C:membrane"/>
    <property type="evidence" value="ECO:0007669"/>
    <property type="project" value="InterPro"/>
</dbReference>
<organism evidence="2 3">
    <name type="scientific">Methylacidiphilum infernorum (isolate V4)</name>
    <name type="common">Methylokorus infernorum (strain V4)</name>
    <dbReference type="NCBI Taxonomy" id="481448"/>
    <lineage>
        <taxon>Bacteria</taxon>
        <taxon>Pseudomonadati</taxon>
        <taxon>Verrucomicrobiota</taxon>
        <taxon>Methylacidiphilae</taxon>
        <taxon>Methylacidiphilales</taxon>
        <taxon>Methylacidiphilaceae</taxon>
        <taxon>Methylacidiphilum (ex Ratnadevi et al. 2023)</taxon>
    </lineage>
</organism>
<dbReference type="eggNOG" id="COG3256">
    <property type="taxonomic scope" value="Bacteria"/>
</dbReference>
<sequence length="474" mass="53842">MLSMKNPGILYESQKLALWYWALAVVLFGFQLIFGLIISYQYLQPEFLHKIFNFSVGRLLHLNAMILWLLFGFIGGIYWFLPLETQREIVGLFLGKMAFVLIAVAVGIVVGVFLLVQIGKADWVTLWFITEGREYIEAPRWADIGIVAVFSIIFFNVLATIWKAQKLKGILWVLTLDLLAIIGFYIAGMFFTPNISVDQFWWWWVVHLWVEATWEVLVGVLVAWVLMAVLDTPRKILEGWLYLEVFLVFGTGILGLGHHYFWIGAPEYWLGIGGFFSALEPLPLVAMVVHAVYDAGMHRLTTTNKPAFFWIVFQSFGNFLGAGVWGFMHTLPQINLYSHGTQITAAHGHLAFFGAYVATNIAMIYTALQKIRLSKGGNLDGRLWRWTFVGFILSIFGITAPLTVAGFAQTFIERAVGGSTWQAYINGQLHPWVKEAMAWRFGFGIMFFICYLMLVIDLCTIGKQPVDKENTHCL</sequence>